<name>A0A840NBE3_9BRAD</name>
<evidence type="ECO:0000313" key="1">
    <source>
        <dbReference type="EMBL" id="MBB5055068.1"/>
    </source>
</evidence>
<organism evidence="1 2">
    <name type="scientific">Afipia massiliensis</name>
    <dbReference type="NCBI Taxonomy" id="211460"/>
    <lineage>
        <taxon>Bacteria</taxon>
        <taxon>Pseudomonadati</taxon>
        <taxon>Pseudomonadota</taxon>
        <taxon>Alphaproteobacteria</taxon>
        <taxon>Hyphomicrobiales</taxon>
        <taxon>Nitrobacteraceae</taxon>
        <taxon>Afipia</taxon>
    </lineage>
</organism>
<evidence type="ECO:0000313" key="2">
    <source>
        <dbReference type="Proteomes" id="UP000521227"/>
    </source>
</evidence>
<dbReference type="RefSeq" id="WP_184090293.1">
    <property type="nucleotide sequence ID" value="NZ_JACHIJ010000011.1"/>
</dbReference>
<gene>
    <name evidence="1" type="ORF">HNQ36_005079</name>
</gene>
<accession>A0A840NBE3</accession>
<dbReference type="EMBL" id="JACHIJ010000011">
    <property type="protein sequence ID" value="MBB5055068.1"/>
    <property type="molecule type" value="Genomic_DNA"/>
</dbReference>
<reference evidence="1 2" key="1">
    <citation type="submission" date="2020-08" db="EMBL/GenBank/DDBJ databases">
        <title>Genomic Encyclopedia of Type Strains, Phase IV (KMG-IV): sequencing the most valuable type-strain genomes for metagenomic binning, comparative biology and taxonomic classification.</title>
        <authorList>
            <person name="Goeker M."/>
        </authorList>
    </citation>
    <scope>NUCLEOTIDE SEQUENCE [LARGE SCALE GENOMIC DNA]</scope>
    <source>
        <strain evidence="1 2">DSM 17498</strain>
    </source>
</reference>
<proteinExistence type="predicted"/>
<dbReference type="AlphaFoldDB" id="A0A840NBE3"/>
<dbReference type="Proteomes" id="UP000521227">
    <property type="component" value="Unassembled WGS sequence"/>
</dbReference>
<comment type="caution">
    <text evidence="1">The sequence shown here is derived from an EMBL/GenBank/DDBJ whole genome shotgun (WGS) entry which is preliminary data.</text>
</comment>
<protein>
    <submittedName>
        <fullName evidence="1">Uncharacterized protein</fullName>
    </submittedName>
</protein>
<sequence>MKLLIHPFLEEIARWLDAEYSETDHEWERYPLAVRLHSILELVGREIATKDVSMTTMRWLPTAGVLYLVGFGISEECLELEMEDTNVIDIPGLHHPGLFNLMEHAFNKTAVAFKSYAAGYVVVDGRDPDGLRRWKLTASGQRLGGAG</sequence>